<organism evidence="2 3">
    <name type="scientific">Trichonephila inaurata madagascariensis</name>
    <dbReference type="NCBI Taxonomy" id="2747483"/>
    <lineage>
        <taxon>Eukaryota</taxon>
        <taxon>Metazoa</taxon>
        <taxon>Ecdysozoa</taxon>
        <taxon>Arthropoda</taxon>
        <taxon>Chelicerata</taxon>
        <taxon>Arachnida</taxon>
        <taxon>Araneae</taxon>
        <taxon>Araneomorphae</taxon>
        <taxon>Entelegynae</taxon>
        <taxon>Araneoidea</taxon>
        <taxon>Nephilidae</taxon>
        <taxon>Trichonephila</taxon>
        <taxon>Trichonephila inaurata</taxon>
    </lineage>
</organism>
<gene>
    <name evidence="2" type="ORF">TNIN_298331</name>
</gene>
<evidence type="ECO:0000313" key="2">
    <source>
        <dbReference type="EMBL" id="GFS47969.1"/>
    </source>
</evidence>
<name>A0A8X6MD83_9ARAC</name>
<feature type="region of interest" description="Disordered" evidence="1">
    <location>
        <begin position="36"/>
        <end position="75"/>
    </location>
</feature>
<proteinExistence type="predicted"/>
<accession>A0A8X6MD83</accession>
<evidence type="ECO:0000313" key="3">
    <source>
        <dbReference type="Proteomes" id="UP000886998"/>
    </source>
</evidence>
<sequence>MARKENVWFFVSGASAIRSLGCTSFRIRNRSRRVRQEQCMPDSVDGASAEKRKASSIGPQPQGSHQRRALRNHQSGYQRVERRVFVVVSDRVLGEFLKTDGPGLVWDPV</sequence>
<comment type="caution">
    <text evidence="2">The sequence shown here is derived from an EMBL/GenBank/DDBJ whole genome shotgun (WGS) entry which is preliminary data.</text>
</comment>
<dbReference type="EMBL" id="BMAV01026159">
    <property type="protein sequence ID" value="GFS47969.1"/>
    <property type="molecule type" value="Genomic_DNA"/>
</dbReference>
<keyword evidence="3" id="KW-1185">Reference proteome</keyword>
<dbReference type="Proteomes" id="UP000886998">
    <property type="component" value="Unassembled WGS sequence"/>
</dbReference>
<reference evidence="2" key="1">
    <citation type="submission" date="2020-08" db="EMBL/GenBank/DDBJ databases">
        <title>Multicomponent nature underlies the extraordinary mechanical properties of spider dragline silk.</title>
        <authorList>
            <person name="Kono N."/>
            <person name="Nakamura H."/>
            <person name="Mori M."/>
            <person name="Yoshida Y."/>
            <person name="Ohtoshi R."/>
            <person name="Malay A.D."/>
            <person name="Moran D.A.P."/>
            <person name="Tomita M."/>
            <person name="Numata K."/>
            <person name="Arakawa K."/>
        </authorList>
    </citation>
    <scope>NUCLEOTIDE SEQUENCE</scope>
</reference>
<evidence type="ECO:0000256" key="1">
    <source>
        <dbReference type="SAM" id="MobiDB-lite"/>
    </source>
</evidence>
<protein>
    <submittedName>
        <fullName evidence="2">Uncharacterized protein</fullName>
    </submittedName>
</protein>
<dbReference type="AlphaFoldDB" id="A0A8X6MD83"/>